<keyword evidence="7" id="KW-0325">Glycoprotein</keyword>
<dbReference type="GO" id="GO:0042973">
    <property type="term" value="F:glucan endo-1,3-beta-D-glucosidase activity"/>
    <property type="evidence" value="ECO:0007669"/>
    <property type="project" value="TreeGrafter"/>
</dbReference>
<dbReference type="InterPro" id="IPR000490">
    <property type="entry name" value="Glyco_hydro_17"/>
</dbReference>
<evidence type="ECO:0000256" key="10">
    <source>
        <dbReference type="RuleBase" id="RU004335"/>
    </source>
</evidence>
<evidence type="ECO:0000256" key="11">
    <source>
        <dbReference type="RuleBase" id="RU004336"/>
    </source>
</evidence>
<dbReference type="PANTHER" id="PTHR16631:SF14">
    <property type="entry name" value="FAMILY 17 GLUCOSIDASE SCW10-RELATED"/>
    <property type="match status" value="1"/>
</dbReference>
<dbReference type="Pfam" id="PF00332">
    <property type="entry name" value="Glyco_hydro_17"/>
    <property type="match status" value="1"/>
</dbReference>
<dbReference type="FunFam" id="3.20.20.80:FF:000111">
    <property type="entry name" value="Soluble cell wall protein"/>
    <property type="match status" value="1"/>
</dbReference>
<evidence type="ECO:0000256" key="4">
    <source>
        <dbReference type="ARBA" id="ARBA00022525"/>
    </source>
</evidence>
<dbReference type="AlphaFoldDB" id="A0A8H7ZI58"/>
<feature type="chain" id="PRO_5034121849" evidence="13">
    <location>
        <begin position="18"/>
        <end position="380"/>
    </location>
</feature>
<evidence type="ECO:0000256" key="12">
    <source>
        <dbReference type="SAM" id="MobiDB-lite"/>
    </source>
</evidence>
<dbReference type="Gene3D" id="3.20.20.80">
    <property type="entry name" value="Glycosidases"/>
    <property type="match status" value="2"/>
</dbReference>
<dbReference type="PROSITE" id="PS00587">
    <property type="entry name" value="GLYCOSYL_HYDROL_F17"/>
    <property type="match status" value="1"/>
</dbReference>
<keyword evidence="6 11" id="KW-0378">Hydrolase</keyword>
<feature type="signal peptide" evidence="13">
    <location>
        <begin position="1"/>
        <end position="17"/>
    </location>
</feature>
<keyword evidence="4" id="KW-0964">Secreted</keyword>
<dbReference type="RefSeq" id="XP_067548203.1">
    <property type="nucleotide sequence ID" value="XM_067691755.1"/>
</dbReference>
<dbReference type="GeneID" id="93651483"/>
<evidence type="ECO:0000313" key="14">
    <source>
        <dbReference type="EMBL" id="KAG5419087.1"/>
    </source>
</evidence>
<evidence type="ECO:0000256" key="3">
    <source>
        <dbReference type="ARBA" id="ARBA00022512"/>
    </source>
</evidence>
<feature type="region of interest" description="Disordered" evidence="12">
    <location>
        <begin position="69"/>
        <end position="127"/>
    </location>
</feature>
<protein>
    <submittedName>
        <fullName evidence="14">MP65</fullName>
    </submittedName>
</protein>
<evidence type="ECO:0000256" key="13">
    <source>
        <dbReference type="SAM" id="SignalP"/>
    </source>
</evidence>
<dbReference type="InterPro" id="IPR017853">
    <property type="entry name" value="GH"/>
</dbReference>
<dbReference type="EMBL" id="JAEOAQ010000003">
    <property type="protein sequence ID" value="KAG5419087.1"/>
    <property type="molecule type" value="Genomic_DNA"/>
</dbReference>
<dbReference type="InterPro" id="IPR050732">
    <property type="entry name" value="Beta-glucan_modifiers"/>
</dbReference>
<keyword evidence="9" id="KW-0961">Cell wall biogenesis/degradation</keyword>
<comment type="caution">
    <text evidence="14">The sequence shown here is derived from an EMBL/GenBank/DDBJ whole genome shotgun (WGS) entry which is preliminary data.</text>
</comment>
<evidence type="ECO:0000313" key="15">
    <source>
        <dbReference type="Proteomes" id="UP000669133"/>
    </source>
</evidence>
<keyword evidence="5 13" id="KW-0732">Signal</keyword>
<dbReference type="Proteomes" id="UP000669133">
    <property type="component" value="Unassembled WGS sequence"/>
</dbReference>
<evidence type="ECO:0000256" key="9">
    <source>
        <dbReference type="ARBA" id="ARBA00023316"/>
    </source>
</evidence>
<name>A0A8H7ZI58_9ASCO</name>
<organism evidence="14 15">
    <name type="scientific">Candida metapsilosis</name>
    <dbReference type="NCBI Taxonomy" id="273372"/>
    <lineage>
        <taxon>Eukaryota</taxon>
        <taxon>Fungi</taxon>
        <taxon>Dikarya</taxon>
        <taxon>Ascomycota</taxon>
        <taxon>Saccharomycotina</taxon>
        <taxon>Pichiomycetes</taxon>
        <taxon>Debaryomycetaceae</taxon>
        <taxon>Candida/Lodderomyces clade</taxon>
        <taxon>Candida</taxon>
    </lineage>
</organism>
<keyword evidence="3" id="KW-0134">Cell wall</keyword>
<dbReference type="SUPFAM" id="SSF51445">
    <property type="entry name" value="(Trans)glycosidases"/>
    <property type="match status" value="1"/>
</dbReference>
<evidence type="ECO:0000256" key="2">
    <source>
        <dbReference type="ARBA" id="ARBA00008773"/>
    </source>
</evidence>
<evidence type="ECO:0000256" key="1">
    <source>
        <dbReference type="ARBA" id="ARBA00004191"/>
    </source>
</evidence>
<evidence type="ECO:0000256" key="7">
    <source>
        <dbReference type="ARBA" id="ARBA00023180"/>
    </source>
</evidence>
<dbReference type="GO" id="GO:0009277">
    <property type="term" value="C:fungal-type cell wall"/>
    <property type="evidence" value="ECO:0007669"/>
    <property type="project" value="UniProtKB-ARBA"/>
</dbReference>
<comment type="similarity">
    <text evidence="2 10">Belongs to the glycosyl hydrolase 17 family.</text>
</comment>
<reference evidence="14 15" key="1">
    <citation type="submission" date="2020-12" db="EMBL/GenBank/DDBJ databases">
        <title>Effect of drift, selection, and recombination on the evolution of hybrid genomes in Candida yeast pathogens.</title>
        <authorList>
            <person name="Mixao V."/>
            <person name="Ksiezopolska E."/>
            <person name="Saus E."/>
            <person name="Boekhout T."/>
            <person name="Gacser A."/>
            <person name="Gabaldon T."/>
        </authorList>
    </citation>
    <scope>NUCLEOTIDE SEQUENCE [LARGE SCALE GENOMIC DNA]</scope>
    <source>
        <strain evidence="14 15">BP57</strain>
    </source>
</reference>
<dbReference type="GO" id="GO:0005576">
    <property type="term" value="C:extracellular region"/>
    <property type="evidence" value="ECO:0007669"/>
    <property type="project" value="UniProtKB-ARBA"/>
</dbReference>
<dbReference type="OrthoDB" id="941679at2759"/>
<feature type="compositionally biased region" description="Polar residues" evidence="12">
    <location>
        <begin position="69"/>
        <end position="84"/>
    </location>
</feature>
<feature type="compositionally biased region" description="Low complexity" evidence="12">
    <location>
        <begin position="85"/>
        <end position="123"/>
    </location>
</feature>
<evidence type="ECO:0000256" key="6">
    <source>
        <dbReference type="ARBA" id="ARBA00022801"/>
    </source>
</evidence>
<comment type="subcellular location">
    <subcellularLocation>
        <location evidence="1">Secreted</location>
        <location evidence="1">Cell wall</location>
    </subcellularLocation>
</comment>
<dbReference type="GO" id="GO:0009986">
    <property type="term" value="C:cell surface"/>
    <property type="evidence" value="ECO:0007669"/>
    <property type="project" value="TreeGrafter"/>
</dbReference>
<dbReference type="PANTHER" id="PTHR16631">
    <property type="entry name" value="GLUCAN 1,3-BETA-GLUCOSIDASE"/>
    <property type="match status" value="1"/>
</dbReference>
<sequence length="380" mass="39479">MLYKTIVSTALLAQALAAPLALNQHQHHKHNEEKRAVHVVTQTNVVVVTLGAGDATTTFTPVSLETHSSASAVTDAPQNQPTTTGGASSAASSSSSSSSSSPADNASSSSSSSSSSSTSSSSVGSGGAKGITYTPYADDGNCKTSSQIASDVAELSGFDVIRLYGVDCDQVAQVLQAKTSSQKIFAGIYDVSAISDGVQTIADAVKAHGSWSDIDTVSVGNELVNSGEATTSQIKSYVNQAKSALKSAGYTGSVVSVDTFIAVINNPELCDYSDYIAVNAHCFFDGYYTADQAGEWVLSQIQRVSSACGNNKNVLITETGWPSKGDSNNKAVPSKENQEAAIQSIKDTCGSASILFTAFNDLWKADGSYNAEKYWGFLSN</sequence>
<evidence type="ECO:0000256" key="8">
    <source>
        <dbReference type="ARBA" id="ARBA00023295"/>
    </source>
</evidence>
<proteinExistence type="inferred from homology"/>
<accession>A0A8H7ZI58</accession>
<keyword evidence="15" id="KW-1185">Reference proteome</keyword>
<keyword evidence="8 11" id="KW-0326">Glycosidase</keyword>
<dbReference type="GO" id="GO:0071555">
    <property type="term" value="P:cell wall organization"/>
    <property type="evidence" value="ECO:0007669"/>
    <property type="project" value="UniProtKB-KW"/>
</dbReference>
<dbReference type="GO" id="GO:0005975">
    <property type="term" value="P:carbohydrate metabolic process"/>
    <property type="evidence" value="ECO:0007669"/>
    <property type="project" value="InterPro"/>
</dbReference>
<gene>
    <name evidence="14" type="ORF">I9W82_002854</name>
</gene>
<evidence type="ECO:0000256" key="5">
    <source>
        <dbReference type="ARBA" id="ARBA00022729"/>
    </source>
</evidence>